<feature type="transmembrane region" description="Helical" evidence="13">
    <location>
        <begin position="307"/>
        <end position="328"/>
    </location>
</feature>
<dbReference type="SUPFAM" id="SSF55604">
    <property type="entry name" value="Glucose permease domain IIB"/>
    <property type="match status" value="1"/>
</dbReference>
<dbReference type="Gene3D" id="2.70.70.10">
    <property type="entry name" value="Glucose Permease (Domain IIA)"/>
    <property type="match status" value="1"/>
</dbReference>
<dbReference type="InterPro" id="IPR001127">
    <property type="entry name" value="PTS_EIIA_1_perm"/>
</dbReference>
<dbReference type="NCBIfam" id="TIGR01992">
    <property type="entry name" value="PTS-IIBC-Tre"/>
    <property type="match status" value="1"/>
</dbReference>
<dbReference type="PROSITE" id="PS51103">
    <property type="entry name" value="PTS_EIIC_TYPE_1"/>
    <property type="match status" value="1"/>
</dbReference>
<keyword evidence="7 13" id="KW-0812">Transmembrane</keyword>
<protein>
    <submittedName>
        <fullName evidence="17">PTS system trehalose-specific EIIBC component</fullName>
        <ecNumber evidence="17">2.7.1.201</ecNumber>
    </submittedName>
</protein>
<comment type="subcellular location">
    <subcellularLocation>
        <location evidence="1">Cell membrane</location>
        <topology evidence="1">Multi-pass membrane protein</topology>
    </subcellularLocation>
</comment>
<dbReference type="NCBIfam" id="TIGR00826">
    <property type="entry name" value="EIIB_glc"/>
    <property type="match status" value="1"/>
</dbReference>
<dbReference type="InterPro" id="IPR003352">
    <property type="entry name" value="PTS_EIIC"/>
</dbReference>
<feature type="transmembrane region" description="Helical" evidence="13">
    <location>
        <begin position="188"/>
        <end position="209"/>
    </location>
</feature>
<evidence type="ECO:0000256" key="6">
    <source>
        <dbReference type="ARBA" id="ARBA00022683"/>
    </source>
</evidence>
<keyword evidence="5 17" id="KW-0808">Transferase</keyword>
<feature type="domain" description="PTS EIIB type-1" evidence="15">
    <location>
        <begin position="5"/>
        <end position="87"/>
    </location>
</feature>
<dbReference type="Pfam" id="PF02378">
    <property type="entry name" value="PTS_EIIC"/>
    <property type="match status" value="1"/>
</dbReference>
<dbReference type="PROSITE" id="PS51093">
    <property type="entry name" value="PTS_EIIA_TYPE_1"/>
    <property type="match status" value="1"/>
</dbReference>
<dbReference type="FunFam" id="3.30.1360.60:FF:000001">
    <property type="entry name" value="PTS system glucose-specific IIBC component PtsG"/>
    <property type="match status" value="1"/>
</dbReference>
<dbReference type="GO" id="GO:0008982">
    <property type="term" value="F:protein-N(PI)-phosphohistidine-sugar phosphotransferase activity"/>
    <property type="evidence" value="ECO:0007669"/>
    <property type="project" value="InterPro"/>
</dbReference>
<keyword evidence="6" id="KW-0598">Phosphotransferase system</keyword>
<dbReference type="PANTHER" id="PTHR30175">
    <property type="entry name" value="PHOSPHOTRANSFERASE SYSTEM TRANSPORT PROTEIN"/>
    <property type="match status" value="1"/>
</dbReference>
<dbReference type="PROSITE" id="PS51098">
    <property type="entry name" value="PTS_EIIB_TYPE_1"/>
    <property type="match status" value="1"/>
</dbReference>
<feature type="transmembrane region" description="Helical" evidence="13">
    <location>
        <begin position="447"/>
        <end position="469"/>
    </location>
</feature>
<dbReference type="SUPFAM" id="SSF51261">
    <property type="entry name" value="Duplicated hybrid motif"/>
    <property type="match status" value="1"/>
</dbReference>
<reference evidence="17" key="1">
    <citation type="submission" date="2020-10" db="EMBL/GenBank/DDBJ databases">
        <authorList>
            <person name="Gilroy R."/>
        </authorList>
    </citation>
    <scope>NUCLEOTIDE SEQUENCE</scope>
    <source>
        <strain evidence="17">ChiSjej3B21-11622</strain>
    </source>
</reference>
<evidence type="ECO:0000259" key="14">
    <source>
        <dbReference type="PROSITE" id="PS51093"/>
    </source>
</evidence>
<evidence type="ECO:0000256" key="5">
    <source>
        <dbReference type="ARBA" id="ARBA00022679"/>
    </source>
</evidence>
<dbReference type="CDD" id="cd00212">
    <property type="entry name" value="PTS_IIB_glc"/>
    <property type="match status" value="1"/>
</dbReference>
<dbReference type="GO" id="GO:0090589">
    <property type="term" value="F:protein-phosphocysteine-trehalose phosphotransferase system transporter activity"/>
    <property type="evidence" value="ECO:0007669"/>
    <property type="project" value="TreeGrafter"/>
</dbReference>
<dbReference type="NCBIfam" id="NF008236">
    <property type="entry name" value="PRK11007.1"/>
    <property type="match status" value="1"/>
</dbReference>
<dbReference type="GO" id="GO:0016301">
    <property type="term" value="F:kinase activity"/>
    <property type="evidence" value="ECO:0007669"/>
    <property type="project" value="UniProtKB-KW"/>
</dbReference>
<evidence type="ECO:0000313" key="17">
    <source>
        <dbReference type="EMBL" id="HIQ96251.1"/>
    </source>
</evidence>
<feature type="region of interest" description="Disordered" evidence="12">
    <location>
        <begin position="485"/>
        <end position="515"/>
    </location>
</feature>
<evidence type="ECO:0000256" key="7">
    <source>
        <dbReference type="ARBA" id="ARBA00022692"/>
    </source>
</evidence>
<dbReference type="GO" id="GO:0015574">
    <property type="term" value="F:trehalose transmembrane transporter activity"/>
    <property type="evidence" value="ECO:0007669"/>
    <property type="project" value="InterPro"/>
</dbReference>
<gene>
    <name evidence="17" type="primary">treP</name>
    <name evidence="17" type="ORF">IAB26_06785</name>
</gene>
<dbReference type="InterPro" id="IPR001996">
    <property type="entry name" value="PTS_IIB_1"/>
</dbReference>
<dbReference type="NCBIfam" id="TIGR00830">
    <property type="entry name" value="PTBA"/>
    <property type="match status" value="1"/>
</dbReference>
<feature type="transmembrane region" description="Helical" evidence="13">
    <location>
        <begin position="255"/>
        <end position="277"/>
    </location>
</feature>
<feature type="transmembrane region" description="Helical" evidence="13">
    <location>
        <begin position="283"/>
        <end position="300"/>
    </location>
</feature>
<accession>A0A9D0ZUR9</accession>
<dbReference type="GO" id="GO:0005886">
    <property type="term" value="C:plasma membrane"/>
    <property type="evidence" value="ECO:0007669"/>
    <property type="project" value="UniProtKB-SubCell"/>
</dbReference>
<feature type="domain" description="PTS EIIA type-1" evidence="14">
    <location>
        <begin position="556"/>
        <end position="661"/>
    </location>
</feature>
<dbReference type="PANTHER" id="PTHR30175:SF4">
    <property type="entry name" value="PTS SYSTEM TREHALOSE-SPECIFIC EIIBC COMPONENT"/>
    <property type="match status" value="1"/>
</dbReference>
<keyword evidence="8" id="KW-0418">Kinase</keyword>
<dbReference type="EMBL" id="DVFT01000099">
    <property type="protein sequence ID" value="HIQ96251.1"/>
    <property type="molecule type" value="Genomic_DNA"/>
</dbReference>
<keyword evidence="4" id="KW-0762">Sugar transport</keyword>
<dbReference type="FunFam" id="2.70.70.10:FF:000001">
    <property type="entry name" value="PTS system glucose-specific IIA component"/>
    <property type="match status" value="1"/>
</dbReference>
<dbReference type="InterPro" id="IPR013013">
    <property type="entry name" value="PTS_EIIC_1"/>
</dbReference>
<dbReference type="GO" id="GO:0009401">
    <property type="term" value="P:phosphoenolpyruvate-dependent sugar phosphotransferase system"/>
    <property type="evidence" value="ECO:0007669"/>
    <property type="project" value="UniProtKB-KW"/>
</dbReference>
<evidence type="ECO:0000256" key="8">
    <source>
        <dbReference type="ARBA" id="ARBA00022777"/>
    </source>
</evidence>
<dbReference type="InterPro" id="IPR011055">
    <property type="entry name" value="Dup_hybrid_motif"/>
</dbReference>
<dbReference type="PROSITE" id="PS01035">
    <property type="entry name" value="PTS_EIIB_TYPE_1_CYS"/>
    <property type="match status" value="1"/>
</dbReference>
<feature type="active site" description="Phosphocysteine intermediate; for EIIB activity" evidence="11">
    <location>
        <position position="27"/>
    </location>
</feature>
<dbReference type="InterPro" id="IPR018113">
    <property type="entry name" value="PTrfase_EIIB_Cys"/>
</dbReference>
<evidence type="ECO:0000256" key="10">
    <source>
        <dbReference type="ARBA" id="ARBA00023136"/>
    </source>
</evidence>
<comment type="caution">
    <text evidence="17">The sequence shown here is derived from an EMBL/GenBank/DDBJ whole genome shotgun (WGS) entry which is preliminary data.</text>
</comment>
<keyword evidence="9 13" id="KW-1133">Transmembrane helix</keyword>
<evidence type="ECO:0000256" key="2">
    <source>
        <dbReference type="ARBA" id="ARBA00022448"/>
    </source>
</evidence>
<feature type="compositionally biased region" description="Basic and acidic residues" evidence="12">
    <location>
        <begin position="485"/>
        <end position="505"/>
    </location>
</feature>
<proteinExistence type="predicted"/>
<evidence type="ECO:0000259" key="15">
    <source>
        <dbReference type="PROSITE" id="PS51098"/>
    </source>
</evidence>
<evidence type="ECO:0000256" key="9">
    <source>
        <dbReference type="ARBA" id="ARBA00022989"/>
    </source>
</evidence>
<evidence type="ECO:0000259" key="16">
    <source>
        <dbReference type="PROSITE" id="PS51103"/>
    </source>
</evidence>
<dbReference type="Pfam" id="PF00358">
    <property type="entry name" value="PTS_EIIA_1"/>
    <property type="match status" value="1"/>
</dbReference>
<dbReference type="InterPro" id="IPR036878">
    <property type="entry name" value="Glu_permease_IIB"/>
</dbReference>
<dbReference type="InterPro" id="IPR011296">
    <property type="entry name" value="PTS_IIBC_treh"/>
</dbReference>
<reference evidence="17" key="2">
    <citation type="journal article" date="2021" name="PeerJ">
        <title>Extensive microbial diversity within the chicken gut microbiome revealed by metagenomics and culture.</title>
        <authorList>
            <person name="Gilroy R."/>
            <person name="Ravi A."/>
            <person name="Getino M."/>
            <person name="Pursley I."/>
            <person name="Horton D.L."/>
            <person name="Alikhan N.F."/>
            <person name="Baker D."/>
            <person name="Gharbi K."/>
            <person name="Hall N."/>
            <person name="Watson M."/>
            <person name="Adriaenssens E.M."/>
            <person name="Foster-Nyarko E."/>
            <person name="Jarju S."/>
            <person name="Secka A."/>
            <person name="Antonio M."/>
            <person name="Oren A."/>
            <person name="Chaudhuri R.R."/>
            <person name="La Ragione R."/>
            <person name="Hildebrand F."/>
            <person name="Pallen M.J."/>
        </authorList>
    </citation>
    <scope>NUCLEOTIDE SEQUENCE</scope>
    <source>
        <strain evidence="17">ChiSjej3B21-11622</strain>
    </source>
</reference>
<evidence type="ECO:0000256" key="4">
    <source>
        <dbReference type="ARBA" id="ARBA00022597"/>
    </source>
</evidence>
<keyword evidence="10 13" id="KW-0472">Membrane</keyword>
<dbReference type="EC" id="2.7.1.201" evidence="17"/>
<feature type="transmembrane region" description="Helical" evidence="13">
    <location>
        <begin position="229"/>
        <end position="248"/>
    </location>
</feature>
<evidence type="ECO:0000256" key="3">
    <source>
        <dbReference type="ARBA" id="ARBA00022475"/>
    </source>
</evidence>
<evidence type="ECO:0000256" key="12">
    <source>
        <dbReference type="SAM" id="MobiDB-lite"/>
    </source>
</evidence>
<organism evidence="17 18">
    <name type="scientific">Candidatus Limivivens merdigallinarum</name>
    <dbReference type="NCBI Taxonomy" id="2840859"/>
    <lineage>
        <taxon>Bacteria</taxon>
        <taxon>Bacillati</taxon>
        <taxon>Bacillota</taxon>
        <taxon>Clostridia</taxon>
        <taxon>Lachnospirales</taxon>
        <taxon>Lachnospiraceae</taxon>
        <taxon>Lachnospiraceae incertae sedis</taxon>
        <taxon>Candidatus Limivivens</taxon>
    </lineage>
</organism>
<evidence type="ECO:0000256" key="11">
    <source>
        <dbReference type="PROSITE-ProRule" id="PRU00421"/>
    </source>
</evidence>
<dbReference type="AlphaFoldDB" id="A0A9D0ZUR9"/>
<feature type="transmembrane region" description="Helical" evidence="13">
    <location>
        <begin position="348"/>
        <end position="370"/>
    </location>
</feature>
<keyword evidence="3" id="KW-1003">Cell membrane</keyword>
<dbReference type="InterPro" id="IPR050558">
    <property type="entry name" value="PTS_Sugar-Specific_Components"/>
</dbReference>
<feature type="transmembrane region" description="Helical" evidence="13">
    <location>
        <begin position="404"/>
        <end position="427"/>
    </location>
</feature>
<keyword evidence="2" id="KW-0813">Transport</keyword>
<feature type="transmembrane region" description="Helical" evidence="13">
    <location>
        <begin position="112"/>
        <end position="133"/>
    </location>
</feature>
<evidence type="ECO:0000256" key="1">
    <source>
        <dbReference type="ARBA" id="ARBA00004651"/>
    </source>
</evidence>
<name>A0A9D0ZUR9_9FIRM</name>
<evidence type="ECO:0000256" key="13">
    <source>
        <dbReference type="SAM" id="Phobius"/>
    </source>
</evidence>
<feature type="domain" description="PTS EIIC type-1" evidence="16">
    <location>
        <begin position="107"/>
        <end position="481"/>
    </location>
</feature>
<dbReference type="Proteomes" id="UP000886886">
    <property type="component" value="Unassembled WGS sequence"/>
</dbReference>
<evidence type="ECO:0000313" key="18">
    <source>
        <dbReference type="Proteomes" id="UP000886886"/>
    </source>
</evidence>
<sequence length="687" mass="73692">MAKYTQEVKELLTLIGGKENIAAVSHCMTRMRFVLTDEKKAKTKEIEQIKCVKGTFTQAGQYQVIIGNDVSTFYNEFTAYAGIEGVSKEAAKQAAKTNQNWIQKLMSNLGEIFAPIIPALICGGLVLGFRNIIDAIQFFDGGTKTLVEISQFWAGIDSFLWLIGEAVFWLLPVGIVWSITKKMGTTQILGIILGLTLVSSQLLNGYDVATTAAADIPKWDFGFAQVNMIGYQGQVISAMLAGFVLVYLEKFFRKICPAVVSMIVVPFCSLVPAVFIAHMVVGPIGWTIGNAIGDVVYAGLTSNFKFIFAGIFGLLYAPVVMTGLHHMTNAIDSQLIASMQNTSTPGTILWPMIALSNIAQGSSVLAMSVLQKKNERAQQINIPACISCYLSVTEPALFGVNLKYGFPLVCGMIGSALAAMISVGFGVRAISIGVGGLPGILSIYPEYYVIFLIAMLVAIVVPFVLTMIVGRIKLSKADLYGDDAREGQESLPETREEISQQKEENGYTAAESGKTGYTAGESMKIGETADGTALEDFHELCAGLTGKVIPLDDVPDDVFSQHVMGDGVAIEPENDTVVAPADATVGVVMADTGHAVGLVFANEMELLIHVGVDTVDMNGDGFTLLVGEGDQVKKGQPLIRFDKAKIQAAGHPSVTVFIVTEEGNAKNLEYLTGMTAEAGKTPVIRFE</sequence>
<feature type="transmembrane region" description="Helical" evidence="13">
    <location>
        <begin position="153"/>
        <end position="176"/>
    </location>
</feature>
<dbReference type="Gene3D" id="3.30.1360.60">
    <property type="entry name" value="Glucose permease domain IIB"/>
    <property type="match status" value="1"/>
</dbReference>
<dbReference type="Pfam" id="PF00367">
    <property type="entry name" value="PTS_EIIB"/>
    <property type="match status" value="1"/>
</dbReference>